<dbReference type="Proteomes" id="UP000318478">
    <property type="component" value="Unassembled WGS sequence"/>
</dbReference>
<dbReference type="InterPro" id="IPR023874">
    <property type="entry name" value="DNA_rSAM_put"/>
</dbReference>
<dbReference type="CDD" id="cd01335">
    <property type="entry name" value="Radical_SAM"/>
    <property type="match status" value="1"/>
</dbReference>
<evidence type="ECO:0000259" key="6">
    <source>
        <dbReference type="Pfam" id="PF04055"/>
    </source>
</evidence>
<keyword evidence="8" id="KW-1185">Reference proteome</keyword>
<evidence type="ECO:0000313" key="7">
    <source>
        <dbReference type="EMBL" id="TWT77863.1"/>
    </source>
</evidence>
<accession>A0A5C5YT01</accession>
<evidence type="ECO:0000256" key="5">
    <source>
        <dbReference type="ARBA" id="ARBA00023014"/>
    </source>
</evidence>
<keyword evidence="2" id="KW-0949">S-adenosyl-L-methionine</keyword>
<dbReference type="PANTHER" id="PTHR21180:SF9">
    <property type="entry name" value="TYPE II SECRETION SYSTEM PROTEIN K"/>
    <property type="match status" value="1"/>
</dbReference>
<dbReference type="Pfam" id="PF04055">
    <property type="entry name" value="Radical_SAM"/>
    <property type="match status" value="1"/>
</dbReference>
<evidence type="ECO:0000256" key="4">
    <source>
        <dbReference type="ARBA" id="ARBA00023004"/>
    </source>
</evidence>
<dbReference type="AlphaFoldDB" id="A0A5C5YT01"/>
<keyword evidence="3" id="KW-0479">Metal-binding</keyword>
<dbReference type="PANTHER" id="PTHR21180">
    <property type="entry name" value="ENDONUCLEASE/EXONUCLEASE/PHOSPHATASE FAMILY DOMAIN-CONTAINING PROTEIN 1"/>
    <property type="match status" value="1"/>
</dbReference>
<dbReference type="InterPro" id="IPR007197">
    <property type="entry name" value="rSAM"/>
</dbReference>
<dbReference type="SFLD" id="SFLDS00029">
    <property type="entry name" value="Radical_SAM"/>
    <property type="match status" value="1"/>
</dbReference>
<dbReference type="EMBL" id="SJPO01000003">
    <property type="protein sequence ID" value="TWT77863.1"/>
    <property type="molecule type" value="Genomic_DNA"/>
</dbReference>
<dbReference type="GO" id="GO:0003824">
    <property type="term" value="F:catalytic activity"/>
    <property type="evidence" value="ECO:0007669"/>
    <property type="project" value="InterPro"/>
</dbReference>
<dbReference type="RefSeq" id="WP_146585750.1">
    <property type="nucleotide sequence ID" value="NZ_SJPO01000003.1"/>
</dbReference>
<dbReference type="InterPro" id="IPR051675">
    <property type="entry name" value="Endo/Exo/Phosphatase_dom_1"/>
</dbReference>
<comment type="cofactor">
    <cofactor evidence="1">
        <name>[4Fe-4S] cluster</name>
        <dbReference type="ChEBI" id="CHEBI:49883"/>
    </cofactor>
</comment>
<proteinExistence type="predicted"/>
<keyword evidence="5" id="KW-0411">Iron-sulfur</keyword>
<dbReference type="OrthoDB" id="9801154at2"/>
<dbReference type="SUPFAM" id="SSF47781">
    <property type="entry name" value="RuvA domain 2-like"/>
    <property type="match status" value="1"/>
</dbReference>
<dbReference type="NCBIfam" id="TIGR03916">
    <property type="entry name" value="rSAM_link_UDG"/>
    <property type="match status" value="1"/>
</dbReference>
<comment type="caution">
    <text evidence="7">The sequence shown here is derived from an EMBL/GenBank/DDBJ whole genome shotgun (WGS) entry which is preliminary data.</text>
</comment>
<evidence type="ECO:0000313" key="8">
    <source>
        <dbReference type="Proteomes" id="UP000318478"/>
    </source>
</evidence>
<dbReference type="SFLD" id="SFLDG01102">
    <property type="entry name" value="Uncharacterised_Radical_SAM_Su"/>
    <property type="match status" value="1"/>
</dbReference>
<protein>
    <submittedName>
        <fullName evidence="7">Radical SAM superfamily protein</fullName>
    </submittedName>
</protein>
<keyword evidence="4" id="KW-0408">Iron</keyword>
<name>A0A5C5YT01_9BACT</name>
<evidence type="ECO:0000256" key="1">
    <source>
        <dbReference type="ARBA" id="ARBA00001966"/>
    </source>
</evidence>
<sequence length="417" mass="46929">MDVAHKLTILADAAKYDASCASSGSKSTREGSRLGSTEGTGICHSYTPDGRCVSLLKILLTNYCIFDCKYCINRVSSDVPRARFSVDEVVRLTLRFYQRNYIEGLFLSSGVLQSPDHTMEMLVEVARKLREEHKFGGYIHLKGIAGASEDLIAKAGEFADRVSVNIELPTSRDLGELAPEKKPEQIDGAMATLRSRIDETKDAQRSGLRPPRFAPAGQSTQMIIGATPTPDREVLRTASSLYQQRRLRRVYYSAFSPIPDHDERLAPSRPPLVREHRLYQADWLMRFYGFHVSELVTEDDGNLSLKVDPKLAWALAHRERFPVDVNRADRELLLRVPGLGVRSVNKILSIRRQRRLRSDDLRRLGAAWKRTAPFVTAGDRTPAHRLLDSQHLIDRFVNPARQLSLFDTSVMAATGEL</sequence>
<feature type="domain" description="Radical SAM core" evidence="6">
    <location>
        <begin position="59"/>
        <end position="199"/>
    </location>
</feature>
<organism evidence="7 8">
    <name type="scientific">Posidoniimonas polymericola</name>
    <dbReference type="NCBI Taxonomy" id="2528002"/>
    <lineage>
        <taxon>Bacteria</taxon>
        <taxon>Pseudomonadati</taxon>
        <taxon>Planctomycetota</taxon>
        <taxon>Planctomycetia</taxon>
        <taxon>Pirellulales</taxon>
        <taxon>Lacipirellulaceae</taxon>
        <taxon>Posidoniimonas</taxon>
    </lineage>
</organism>
<dbReference type="SUPFAM" id="SSF102114">
    <property type="entry name" value="Radical SAM enzymes"/>
    <property type="match status" value="1"/>
</dbReference>
<dbReference type="Gene3D" id="3.20.20.70">
    <property type="entry name" value="Aldolase class I"/>
    <property type="match status" value="1"/>
</dbReference>
<dbReference type="GO" id="GO:0046872">
    <property type="term" value="F:metal ion binding"/>
    <property type="evidence" value="ECO:0007669"/>
    <property type="project" value="UniProtKB-KW"/>
</dbReference>
<dbReference type="InterPro" id="IPR013785">
    <property type="entry name" value="Aldolase_TIM"/>
</dbReference>
<reference evidence="7 8" key="1">
    <citation type="submission" date="2019-02" db="EMBL/GenBank/DDBJ databases">
        <title>Deep-cultivation of Planctomycetes and their phenomic and genomic characterization uncovers novel biology.</title>
        <authorList>
            <person name="Wiegand S."/>
            <person name="Jogler M."/>
            <person name="Boedeker C."/>
            <person name="Pinto D."/>
            <person name="Vollmers J."/>
            <person name="Rivas-Marin E."/>
            <person name="Kohn T."/>
            <person name="Peeters S.H."/>
            <person name="Heuer A."/>
            <person name="Rast P."/>
            <person name="Oberbeckmann S."/>
            <person name="Bunk B."/>
            <person name="Jeske O."/>
            <person name="Meyerdierks A."/>
            <person name="Storesund J.E."/>
            <person name="Kallscheuer N."/>
            <person name="Luecker S."/>
            <person name="Lage O.M."/>
            <person name="Pohl T."/>
            <person name="Merkel B.J."/>
            <person name="Hornburger P."/>
            <person name="Mueller R.-W."/>
            <person name="Bruemmer F."/>
            <person name="Labrenz M."/>
            <person name="Spormann A.M."/>
            <person name="Op Den Camp H."/>
            <person name="Overmann J."/>
            <person name="Amann R."/>
            <person name="Jetten M.S.M."/>
            <person name="Mascher T."/>
            <person name="Medema M.H."/>
            <person name="Devos D.P."/>
            <person name="Kaster A.-K."/>
            <person name="Ovreas L."/>
            <person name="Rohde M."/>
            <person name="Galperin M.Y."/>
            <person name="Jogler C."/>
        </authorList>
    </citation>
    <scope>NUCLEOTIDE SEQUENCE [LARGE SCALE GENOMIC DNA]</scope>
    <source>
        <strain evidence="7 8">Pla123a</strain>
    </source>
</reference>
<evidence type="ECO:0000256" key="2">
    <source>
        <dbReference type="ARBA" id="ARBA00022691"/>
    </source>
</evidence>
<gene>
    <name evidence="7" type="ORF">Pla123a_16610</name>
</gene>
<dbReference type="GO" id="GO:0051536">
    <property type="term" value="F:iron-sulfur cluster binding"/>
    <property type="evidence" value="ECO:0007669"/>
    <property type="project" value="UniProtKB-KW"/>
</dbReference>
<dbReference type="InterPro" id="IPR010994">
    <property type="entry name" value="RuvA_2-like"/>
</dbReference>
<dbReference type="InterPro" id="IPR058240">
    <property type="entry name" value="rSAM_sf"/>
</dbReference>
<evidence type="ECO:0000256" key="3">
    <source>
        <dbReference type="ARBA" id="ARBA00022723"/>
    </source>
</evidence>